<organism evidence="10">
    <name type="scientific">Balaenoptera musculus</name>
    <name type="common">Blue whale</name>
    <dbReference type="NCBI Taxonomy" id="9771"/>
    <lineage>
        <taxon>Eukaryota</taxon>
        <taxon>Metazoa</taxon>
        <taxon>Chordata</taxon>
        <taxon>Craniata</taxon>
        <taxon>Vertebrata</taxon>
        <taxon>Euteleostomi</taxon>
        <taxon>Mammalia</taxon>
        <taxon>Eutheria</taxon>
        <taxon>Laurasiatheria</taxon>
        <taxon>Artiodactyla</taxon>
        <taxon>Whippomorpha</taxon>
        <taxon>Cetacea</taxon>
        <taxon>Mysticeti</taxon>
        <taxon>Balaenopteridae</taxon>
        <taxon>Balaenoptera</taxon>
    </lineage>
</organism>
<evidence type="ECO:0000256" key="2">
    <source>
        <dbReference type="ARBA" id="ARBA00006772"/>
    </source>
</evidence>
<feature type="transmembrane region" description="Helical" evidence="9">
    <location>
        <begin position="435"/>
        <end position="456"/>
    </location>
</feature>
<dbReference type="AlphaFoldDB" id="A0A8C0DVJ2"/>
<evidence type="ECO:0000256" key="5">
    <source>
        <dbReference type="ARBA" id="ARBA00023053"/>
    </source>
</evidence>
<feature type="transmembrane region" description="Helical" evidence="9">
    <location>
        <begin position="38"/>
        <end position="62"/>
    </location>
</feature>
<keyword evidence="7" id="KW-0739">Sodium transport</keyword>
<feature type="transmembrane region" description="Helical" evidence="9">
    <location>
        <begin position="12"/>
        <end position="31"/>
    </location>
</feature>
<proteinExistence type="inferred from homology"/>
<dbReference type="CDD" id="cd01115">
    <property type="entry name" value="SLC13_permease"/>
    <property type="match status" value="1"/>
</dbReference>
<dbReference type="Pfam" id="PF00939">
    <property type="entry name" value="Na_sulph_symp"/>
    <property type="match status" value="2"/>
</dbReference>
<evidence type="ECO:0000256" key="6">
    <source>
        <dbReference type="ARBA" id="ARBA00023136"/>
    </source>
</evidence>
<protein>
    <submittedName>
        <fullName evidence="10">Solute carrier family 13 member 2</fullName>
    </submittedName>
</protein>
<evidence type="ECO:0000256" key="8">
    <source>
        <dbReference type="SAM" id="MobiDB-lite"/>
    </source>
</evidence>
<gene>
    <name evidence="10" type="primary">SLC13A2</name>
</gene>
<keyword evidence="3 9" id="KW-0812">Transmembrane</keyword>
<dbReference type="GO" id="GO:0015141">
    <property type="term" value="F:succinate transmembrane transporter activity"/>
    <property type="evidence" value="ECO:0007669"/>
    <property type="project" value="Ensembl"/>
</dbReference>
<dbReference type="Ensembl" id="ENSBMST00010029095.1">
    <property type="protein sequence ID" value="ENSBMSP00010026415.1"/>
    <property type="gene ID" value="ENSBMSG00010019185.1"/>
</dbReference>
<reference evidence="10" key="1">
    <citation type="submission" date="2023-09" db="UniProtKB">
        <authorList>
            <consortium name="Ensembl"/>
        </authorList>
    </citation>
    <scope>IDENTIFICATION</scope>
</reference>
<dbReference type="GO" id="GO:0071285">
    <property type="term" value="P:cellular response to lithium ion"/>
    <property type="evidence" value="ECO:0007669"/>
    <property type="project" value="Ensembl"/>
</dbReference>
<sequence length="549" mass="59572">MATCWQGLWAYRFYLIVFFLPIILLPLPILIPTKEAYCAYTIILMALLWCTEALPLAITAFLPTVMFPMMGIMGASVVSTEYLKDTNILFIGGMLVALAVEQWNLHKRIALRVLLIIGVRPSLLILGFMVVTAFLSMWISNTATTAMMVPIAHAVLEQLHKVPKSKDVEEGENNPAFELQEPSPQKEETKLDEKGDTRTALPRLSSEPKAQQDEEQLRFTRGRSLCVCYAASIGGIATLTGHHNKPGAARPGQLVSDRVGGGLQVSGGVGKRERERAAFEVIRRELSAPSSSMVVLWFTREPGFFTGWVTSCPPCPARSMPSDGTVAILIAVILFIMPSKIPGLTQEPGKPGKLKAPPALLNWKIVKEKMPWNIVLLLGGGFALAKGSEESGLSKWLGDKLTPLESVPPPAIAFILCLLIATFTECTSNVATTTIFLPILASMSQAICIHPLYVMLPCTLSSSLAFMLPVATPPNAIAFSFGGLKVTHMAQAGFMLNILGVLVITLAINTWSIPMFDLHSFPSWAQSNTTGFCGVSEANITTPSPYTTV</sequence>
<feature type="compositionally biased region" description="Basic and acidic residues" evidence="8">
    <location>
        <begin position="184"/>
        <end position="197"/>
    </location>
</feature>
<evidence type="ECO:0000256" key="4">
    <source>
        <dbReference type="ARBA" id="ARBA00022989"/>
    </source>
</evidence>
<dbReference type="GO" id="GO:0017153">
    <property type="term" value="F:sodium:dicarboxylate symporter activity"/>
    <property type="evidence" value="ECO:0007669"/>
    <property type="project" value="Ensembl"/>
</dbReference>
<dbReference type="PANTHER" id="PTHR10283:SF82">
    <property type="entry name" value="SOLUTE CARRIER FAMILY 13 MEMBER 2"/>
    <property type="match status" value="1"/>
</dbReference>
<evidence type="ECO:0000256" key="9">
    <source>
        <dbReference type="SAM" id="Phobius"/>
    </source>
</evidence>
<feature type="transmembrane region" description="Helical" evidence="9">
    <location>
        <begin position="82"/>
        <end position="101"/>
    </location>
</feature>
<keyword evidence="7" id="KW-0813">Transport</keyword>
<evidence type="ECO:0000256" key="7">
    <source>
        <dbReference type="ARBA" id="ARBA00023201"/>
    </source>
</evidence>
<evidence type="ECO:0000256" key="3">
    <source>
        <dbReference type="ARBA" id="ARBA00022692"/>
    </source>
</evidence>
<feature type="transmembrane region" description="Helical" evidence="9">
    <location>
        <begin position="113"/>
        <end position="139"/>
    </location>
</feature>
<feature type="transmembrane region" description="Helical" evidence="9">
    <location>
        <begin position="407"/>
        <end position="423"/>
    </location>
</feature>
<dbReference type="InterPro" id="IPR001898">
    <property type="entry name" value="SLC13A/DASS"/>
</dbReference>
<feature type="transmembrane region" description="Helical" evidence="9">
    <location>
        <begin position="462"/>
        <end position="482"/>
    </location>
</feature>
<accession>A0A8C0DVJ2</accession>
<dbReference type="GO" id="GO:0015139">
    <property type="term" value="F:alpha-ketoglutarate transmembrane transporter activity"/>
    <property type="evidence" value="ECO:0007669"/>
    <property type="project" value="Ensembl"/>
</dbReference>
<name>A0A8C0DVJ2_BALMU</name>
<feature type="region of interest" description="Disordered" evidence="8">
    <location>
        <begin position="165"/>
        <end position="216"/>
    </location>
</feature>
<keyword evidence="7" id="KW-0406">Ion transport</keyword>
<keyword evidence="6 9" id="KW-0472">Membrane</keyword>
<keyword evidence="5" id="KW-0915">Sodium</keyword>
<dbReference type="GO" id="GO:0016324">
    <property type="term" value="C:apical plasma membrane"/>
    <property type="evidence" value="ECO:0007669"/>
    <property type="project" value="Ensembl"/>
</dbReference>
<keyword evidence="4 9" id="KW-1133">Transmembrane helix</keyword>
<dbReference type="GeneTree" id="ENSGT01030000234550"/>
<dbReference type="PANTHER" id="PTHR10283">
    <property type="entry name" value="SOLUTE CARRIER FAMILY 13 MEMBER"/>
    <property type="match status" value="1"/>
</dbReference>
<comment type="similarity">
    <text evidence="2">Belongs to the SLC13A/DASS transporter (TC 2.A.47) family. NADC subfamily.</text>
</comment>
<dbReference type="GO" id="GO:0015138">
    <property type="term" value="F:fumarate transmembrane transporter activity"/>
    <property type="evidence" value="ECO:0007669"/>
    <property type="project" value="Ensembl"/>
</dbReference>
<comment type="subcellular location">
    <subcellularLocation>
        <location evidence="1">Membrane</location>
        <topology evidence="1">Multi-pass membrane protein</topology>
    </subcellularLocation>
</comment>
<dbReference type="OMA" id="MLAINSW"/>
<feature type="transmembrane region" description="Helical" evidence="9">
    <location>
        <begin position="494"/>
        <end position="513"/>
    </location>
</feature>
<evidence type="ECO:0000256" key="1">
    <source>
        <dbReference type="ARBA" id="ARBA00004141"/>
    </source>
</evidence>
<evidence type="ECO:0000313" key="10">
    <source>
        <dbReference type="Ensembl" id="ENSBMSP00010026415.1"/>
    </source>
</evidence>